<name>A0ABW9LAK8_9MYCO</name>
<gene>
    <name evidence="2" type="ORF">ACK4CT_17520</name>
</gene>
<keyword evidence="1" id="KW-0732">Signal</keyword>
<reference evidence="2 3" key="1">
    <citation type="submission" date="2024-12" db="EMBL/GenBank/DDBJ databases">
        <title>The coexistence of Mycolicibacterium septicum and Mycolicibacterium nivoides in clinical samples.</title>
        <authorList>
            <person name="Wang C."/>
            <person name="Feng Y."/>
            <person name="Zong Z."/>
        </authorList>
    </citation>
    <scope>NUCLEOTIDE SEQUENCE [LARGE SCALE GENOMIC DNA]</scope>
    <source>
        <strain evidence="2 3">120309</strain>
    </source>
</reference>
<feature type="signal peptide" evidence="1">
    <location>
        <begin position="1"/>
        <end position="19"/>
    </location>
</feature>
<evidence type="ECO:0000313" key="3">
    <source>
        <dbReference type="Proteomes" id="UP001635816"/>
    </source>
</evidence>
<comment type="caution">
    <text evidence="2">The sequence shown here is derived from an EMBL/GenBank/DDBJ whole genome shotgun (WGS) entry which is preliminary data.</text>
</comment>
<accession>A0ABW9LAK8</accession>
<protein>
    <recommendedName>
        <fullName evidence="4">Tox-REase-7 domain-containing protein</fullName>
    </recommendedName>
</protein>
<dbReference type="RefSeq" id="WP_235624414.1">
    <property type="nucleotide sequence ID" value="NZ_JBKBDD010000006.1"/>
</dbReference>
<keyword evidence="3" id="KW-1185">Reference proteome</keyword>
<dbReference type="EMBL" id="JBKBDD010000006">
    <property type="protein sequence ID" value="MFN6544986.1"/>
    <property type="molecule type" value="Genomic_DNA"/>
</dbReference>
<proteinExistence type="predicted"/>
<feature type="chain" id="PRO_5045302387" description="Tox-REase-7 domain-containing protein" evidence="1">
    <location>
        <begin position="20"/>
        <end position="223"/>
    </location>
</feature>
<evidence type="ECO:0000256" key="1">
    <source>
        <dbReference type="SAM" id="SignalP"/>
    </source>
</evidence>
<sequence>MTVPIAQAPVAAAPPVAQAPVAAAPVAAAPVAAAPVAQAPVAAAPVAQAPVAAAPVAQAPVAAAPAPAPAAAPAATYGGITAAPAIGSIPTGGGGGIGDEHFNKPILFRLLSVSPRYSKYEKAEVSTPTVDYIVLDPATGAFTEIKNAVMMQKHIRNELVACFQRGMTAVTAVAIKVPTQNDEPAKVLRAFDDQNTGYGAELATQYLREAAISQFNWWTATAA</sequence>
<organism evidence="2 3">
    <name type="scientific">Mycolicibacterium nivoides</name>
    <dbReference type="NCBI Taxonomy" id="2487344"/>
    <lineage>
        <taxon>Bacteria</taxon>
        <taxon>Bacillati</taxon>
        <taxon>Actinomycetota</taxon>
        <taxon>Actinomycetes</taxon>
        <taxon>Mycobacteriales</taxon>
        <taxon>Mycobacteriaceae</taxon>
        <taxon>Mycolicibacterium</taxon>
    </lineage>
</organism>
<evidence type="ECO:0008006" key="4">
    <source>
        <dbReference type="Google" id="ProtNLM"/>
    </source>
</evidence>
<dbReference type="Proteomes" id="UP001635816">
    <property type="component" value="Unassembled WGS sequence"/>
</dbReference>
<evidence type="ECO:0000313" key="2">
    <source>
        <dbReference type="EMBL" id="MFN6544986.1"/>
    </source>
</evidence>